<evidence type="ECO:0000313" key="2">
    <source>
        <dbReference type="Proteomes" id="UP000537126"/>
    </source>
</evidence>
<evidence type="ECO:0000313" key="1">
    <source>
        <dbReference type="EMBL" id="NIK74119.1"/>
    </source>
</evidence>
<dbReference type="EMBL" id="JAASRN010000002">
    <property type="protein sequence ID" value="NIK74119.1"/>
    <property type="molecule type" value="Genomic_DNA"/>
</dbReference>
<proteinExistence type="predicted"/>
<keyword evidence="1" id="KW-0540">Nuclease</keyword>
<keyword evidence="1" id="KW-0255">Endonuclease</keyword>
<dbReference type="GO" id="GO:0004519">
    <property type="term" value="F:endonuclease activity"/>
    <property type="evidence" value="ECO:0007669"/>
    <property type="project" value="UniProtKB-KW"/>
</dbReference>
<dbReference type="RefSeq" id="WP_166919487.1">
    <property type="nucleotide sequence ID" value="NZ_JAASRN010000002.1"/>
</dbReference>
<keyword evidence="1" id="KW-0378">Hydrolase</keyword>
<accession>A0A846MRN4</accession>
<keyword evidence="2" id="KW-1185">Reference proteome</keyword>
<organism evidence="1 2">
    <name type="scientific">Thermonema lapsum</name>
    <dbReference type="NCBI Taxonomy" id="28195"/>
    <lineage>
        <taxon>Bacteria</taxon>
        <taxon>Pseudomonadati</taxon>
        <taxon>Bacteroidota</taxon>
        <taxon>Cytophagia</taxon>
        <taxon>Cytophagales</taxon>
        <taxon>Thermonemataceae</taxon>
        <taxon>Thermonema</taxon>
    </lineage>
</organism>
<gene>
    <name evidence="1" type="ORF">FHS56_001632</name>
</gene>
<dbReference type="Proteomes" id="UP000537126">
    <property type="component" value="Unassembled WGS sequence"/>
</dbReference>
<sequence length="138" mass="15752">MIRDGSRLVAALLLWCLGITGTYAQRIVLDTIASHEAVLHVGEEVVVKGVVAQVVISAKSTAGQPVFLNMGRPYPYQDMTLVIWREKLPKSYKKYKWESLTGKTVYVSGKMRIYKNNPEIHLYHLRQLHIVEEVKENK</sequence>
<dbReference type="AlphaFoldDB" id="A0A846MRN4"/>
<reference evidence="1 2" key="1">
    <citation type="submission" date="2020-03" db="EMBL/GenBank/DDBJ databases">
        <title>Genomic Encyclopedia of Type Strains, Phase IV (KMG-IV): sequencing the most valuable type-strain genomes for metagenomic binning, comparative biology and taxonomic classification.</title>
        <authorList>
            <person name="Goeker M."/>
        </authorList>
    </citation>
    <scope>NUCLEOTIDE SEQUENCE [LARGE SCALE GENOMIC DNA]</scope>
    <source>
        <strain evidence="1 2">DSM 5718</strain>
    </source>
</reference>
<comment type="caution">
    <text evidence="1">The sequence shown here is derived from an EMBL/GenBank/DDBJ whole genome shotgun (WGS) entry which is preliminary data.</text>
</comment>
<name>A0A846MRN4_9BACT</name>
<protein>
    <submittedName>
        <fullName evidence="1">DNA/RNA endonuclease YhcR with UshA esterase domain</fullName>
    </submittedName>
</protein>